<dbReference type="InterPro" id="IPR006680">
    <property type="entry name" value="Amidohydro-rel"/>
</dbReference>
<evidence type="ECO:0000259" key="1">
    <source>
        <dbReference type="Pfam" id="PF01979"/>
    </source>
</evidence>
<dbReference type="InterPro" id="IPR032466">
    <property type="entry name" value="Metal_Hydrolase"/>
</dbReference>
<sequence length="446" mass="48230">MERHLSDGRILLKNGTVITLDPELGDLPGGDVLISEGRIEQVAPEIDAPDAEVVPADGMLVIPGLIDTHLHMWQQPLRGLGAGQWGVDDYVAKVFPVRERYGPQDMYESTYMCATEALANGTTTVLDFCHNVLTEEHAEGSLRAHRETGQRVLFAYGMLGYEDRLEAERASRLAQVSRIKEDLGSDPTSLVRLGMGLTTLTFASMEDLLVEVEHARGLGLPMTIHQNVPGEIVRLQKAGVLGPDLLPVHSNNATDGELQLLASCGCAISFTTEGEFGGGRPMSALHRADRAGVLPTLGVDVPSRVAVDMFGQLRITYNIMRSAEAAIERQEGRWPLKRYEGSPFTTARRVLEYATVNGAKAIGLGDHLGTLTPGKQADIVLLRTGPFGVSVGDPAAHVVLQSNAGDVDSVLVAGRFRKRGGELVGVDTEKLPFMMRDLQRRVLNGS</sequence>
<organism evidence="2 3">
    <name type="scientific">Sinosporangium album</name>
    <dbReference type="NCBI Taxonomy" id="504805"/>
    <lineage>
        <taxon>Bacteria</taxon>
        <taxon>Bacillati</taxon>
        <taxon>Actinomycetota</taxon>
        <taxon>Actinomycetes</taxon>
        <taxon>Streptosporangiales</taxon>
        <taxon>Streptosporangiaceae</taxon>
        <taxon>Sinosporangium</taxon>
    </lineage>
</organism>
<reference evidence="2 3" key="1">
    <citation type="submission" date="2016-10" db="EMBL/GenBank/DDBJ databases">
        <authorList>
            <person name="de Groot N.N."/>
        </authorList>
    </citation>
    <scope>NUCLEOTIDE SEQUENCE [LARGE SCALE GENOMIC DNA]</scope>
    <source>
        <strain evidence="2 3">CPCC 201354</strain>
    </source>
</reference>
<proteinExistence type="predicted"/>
<dbReference type="PANTHER" id="PTHR43794">
    <property type="entry name" value="AMINOHYDROLASE SSNA-RELATED"/>
    <property type="match status" value="1"/>
</dbReference>
<name>A0A1G8BZJ8_9ACTN</name>
<keyword evidence="3" id="KW-1185">Reference proteome</keyword>
<dbReference type="Gene3D" id="2.30.40.10">
    <property type="entry name" value="Urease, subunit C, domain 1"/>
    <property type="match status" value="1"/>
</dbReference>
<evidence type="ECO:0000313" key="3">
    <source>
        <dbReference type="Proteomes" id="UP000198923"/>
    </source>
</evidence>
<dbReference type="Gene3D" id="3.20.20.140">
    <property type="entry name" value="Metal-dependent hydrolases"/>
    <property type="match status" value="1"/>
</dbReference>
<dbReference type="PANTHER" id="PTHR43794:SF5">
    <property type="entry name" value="CHLOROHYDROLASE FAMILY PROTEIN"/>
    <property type="match status" value="1"/>
</dbReference>
<dbReference type="InterPro" id="IPR011059">
    <property type="entry name" value="Metal-dep_hydrolase_composite"/>
</dbReference>
<dbReference type="EMBL" id="FNCN01000015">
    <property type="protein sequence ID" value="SDH38483.1"/>
    <property type="molecule type" value="Genomic_DNA"/>
</dbReference>
<dbReference type="SUPFAM" id="SSF51556">
    <property type="entry name" value="Metallo-dependent hydrolases"/>
    <property type="match status" value="1"/>
</dbReference>
<evidence type="ECO:0000313" key="2">
    <source>
        <dbReference type="EMBL" id="SDH38483.1"/>
    </source>
</evidence>
<gene>
    <name evidence="2" type="ORF">SAMN05421505_1153</name>
</gene>
<dbReference type="GO" id="GO:0016810">
    <property type="term" value="F:hydrolase activity, acting on carbon-nitrogen (but not peptide) bonds"/>
    <property type="evidence" value="ECO:0007669"/>
    <property type="project" value="InterPro"/>
</dbReference>
<dbReference type="SUPFAM" id="SSF51338">
    <property type="entry name" value="Composite domain of metallo-dependent hydrolases"/>
    <property type="match status" value="1"/>
</dbReference>
<dbReference type="InterPro" id="IPR050287">
    <property type="entry name" value="MTA/SAH_deaminase"/>
</dbReference>
<dbReference type="Pfam" id="PF01979">
    <property type="entry name" value="Amidohydro_1"/>
    <property type="match status" value="1"/>
</dbReference>
<protein>
    <submittedName>
        <fullName evidence="2">Cytosine/adenosine deaminase</fullName>
    </submittedName>
</protein>
<dbReference type="STRING" id="504805.SAMN05421505_1153"/>
<feature type="domain" description="Amidohydrolase-related" evidence="1">
    <location>
        <begin position="60"/>
        <end position="415"/>
    </location>
</feature>
<accession>A0A1G8BZJ8</accession>
<dbReference type="AlphaFoldDB" id="A0A1G8BZJ8"/>
<dbReference type="Proteomes" id="UP000198923">
    <property type="component" value="Unassembled WGS sequence"/>
</dbReference>
<dbReference type="OrthoDB" id="3189065at2"/>